<dbReference type="SUPFAM" id="SSF50998">
    <property type="entry name" value="Quinoprotein alcohol dehydrogenase-like"/>
    <property type="match status" value="1"/>
</dbReference>
<keyword evidence="1" id="KW-0812">Transmembrane</keyword>
<evidence type="ECO:0000313" key="3">
    <source>
        <dbReference type="Proteomes" id="UP001347146"/>
    </source>
</evidence>
<dbReference type="RefSeq" id="WP_330431481.1">
    <property type="nucleotide sequence ID" value="NZ_JAZDUF010000001.1"/>
</dbReference>
<keyword evidence="1" id="KW-0472">Membrane</keyword>
<sequence>MGEQTVEERDLPDEQNTDAVDDETILQPGLWVGLLIGLVVVSIGAVSWAWLNRTPPVVVDDLDDTMTALRQTSTVVVTTALLTAVYLTAGAFKATDTARAKFLAFTSPTLIAGAVIVFIGWHRSETREVLDDASAEQAIPGAADIQPVLTVAWLIACATLVVLAFVAARSYLPFYELSLDEPTSRRPIRVAVVTVTITAIVGSVIVAVVDYRMSPYEGEVATDVVVAPIPGVPVQENYPLESVNGLTITGAGYALRDSYAIGASDRQETIEGFDGKTGERLWWFAARGNEVTELWTTGTGENSVLVARVDGKGADGFAGSPFIGLDATTGERLWTKWFQSLVNYGYPFVLTTADVLLLRERTPGTPARTVATPSEQWTALSPRTGEVMWTRRLPDDCRTEAHAAADAIVMTTCEGDPDIIATLLDPATGRDIRTIRQSSLGVHAPPGTSVRVRETQGKHAVVSLSGPHDHDWVDTLLDLDTGRVVRTFPDAALVRFIGQGSLFVQTYRPDHGYSVSVFDILSRRTTETGLYVGEEISPTQPLPWVSLGDSVVGTAADTVNDEARSRGARWDYDLWVVSSTGEHTPLPDPCGSDETGFPQVAPGALLVSCDGDVTAMN</sequence>
<keyword evidence="1" id="KW-1133">Transmembrane helix</keyword>
<dbReference type="EMBL" id="JAZDUF010000001">
    <property type="protein sequence ID" value="MEE3849872.1"/>
    <property type="molecule type" value="Genomic_DNA"/>
</dbReference>
<dbReference type="InterPro" id="IPR011047">
    <property type="entry name" value="Quinoprotein_ADH-like_sf"/>
</dbReference>
<evidence type="ECO:0000256" key="1">
    <source>
        <dbReference type="SAM" id="Phobius"/>
    </source>
</evidence>
<proteinExistence type="predicted"/>
<comment type="caution">
    <text evidence="2">The sequence shown here is derived from an EMBL/GenBank/DDBJ whole genome shotgun (WGS) entry which is preliminary data.</text>
</comment>
<feature type="transmembrane region" description="Helical" evidence="1">
    <location>
        <begin position="148"/>
        <end position="168"/>
    </location>
</feature>
<protein>
    <submittedName>
        <fullName evidence="2">PQQ-binding-like beta-propeller repeat protein</fullName>
    </submittedName>
</protein>
<feature type="transmembrane region" description="Helical" evidence="1">
    <location>
        <begin position="71"/>
        <end position="90"/>
    </location>
</feature>
<keyword evidence="3" id="KW-1185">Reference proteome</keyword>
<feature type="transmembrane region" description="Helical" evidence="1">
    <location>
        <begin position="188"/>
        <end position="209"/>
    </location>
</feature>
<feature type="transmembrane region" description="Helical" evidence="1">
    <location>
        <begin position="102"/>
        <end position="121"/>
    </location>
</feature>
<evidence type="ECO:0000313" key="2">
    <source>
        <dbReference type="EMBL" id="MEE3849872.1"/>
    </source>
</evidence>
<dbReference type="Proteomes" id="UP001347146">
    <property type="component" value="Unassembled WGS sequence"/>
</dbReference>
<gene>
    <name evidence="2" type="ORF">VZC37_05985</name>
</gene>
<reference evidence="2 3" key="1">
    <citation type="submission" date="2024-01" db="EMBL/GenBank/DDBJ databases">
        <title>Draft genome sequence of Gordonia sp. LSe1-13.</title>
        <authorList>
            <person name="Suphannarot A."/>
            <person name="Mingma R."/>
        </authorList>
    </citation>
    <scope>NUCLEOTIDE SEQUENCE [LARGE SCALE GENOMIC DNA]</scope>
    <source>
        <strain evidence="2 3">LSe1-13</strain>
    </source>
</reference>
<accession>A0ABU7M9T6</accession>
<feature type="transmembrane region" description="Helical" evidence="1">
    <location>
        <begin position="30"/>
        <end position="51"/>
    </location>
</feature>
<organism evidence="2 3">
    <name type="scientific">Gordonia sesuvii</name>
    <dbReference type="NCBI Taxonomy" id="3116777"/>
    <lineage>
        <taxon>Bacteria</taxon>
        <taxon>Bacillati</taxon>
        <taxon>Actinomycetota</taxon>
        <taxon>Actinomycetes</taxon>
        <taxon>Mycobacteriales</taxon>
        <taxon>Gordoniaceae</taxon>
        <taxon>Gordonia</taxon>
    </lineage>
</organism>
<name>A0ABU7M9T6_9ACTN</name>